<evidence type="ECO:0000313" key="2">
    <source>
        <dbReference type="EMBL" id="SFV89899.1"/>
    </source>
</evidence>
<name>A0A1W1E7K0_9ZZZZ</name>
<dbReference type="EMBL" id="FPIB01000004">
    <property type="protein sequence ID" value="SFV89899.1"/>
    <property type="molecule type" value="Genomic_DNA"/>
</dbReference>
<sequence>MKKKHRSSFKHKVALFSVYSVLFLALTAMIDYYAYDMINPWIFVVLSFIGAVWATVVHLKSREKSKVDELAHDLEEIV</sequence>
<feature type="transmembrane region" description="Helical" evidence="1">
    <location>
        <begin position="41"/>
        <end position="59"/>
    </location>
</feature>
<reference evidence="2" key="1">
    <citation type="submission" date="2016-10" db="EMBL/GenBank/DDBJ databases">
        <authorList>
            <person name="de Groot N.N."/>
        </authorList>
    </citation>
    <scope>NUCLEOTIDE SEQUENCE</scope>
</reference>
<dbReference type="AlphaFoldDB" id="A0A1W1E7K0"/>
<keyword evidence="1" id="KW-0472">Membrane</keyword>
<protein>
    <submittedName>
        <fullName evidence="2">Uncharacterized protein</fullName>
    </submittedName>
</protein>
<proteinExistence type="predicted"/>
<evidence type="ECO:0000256" key="1">
    <source>
        <dbReference type="SAM" id="Phobius"/>
    </source>
</evidence>
<feature type="transmembrane region" description="Helical" evidence="1">
    <location>
        <begin position="12"/>
        <end position="35"/>
    </location>
</feature>
<gene>
    <name evidence="2" type="ORF">MNB_SV-4-736</name>
</gene>
<keyword evidence="1" id="KW-0812">Transmembrane</keyword>
<keyword evidence="1" id="KW-1133">Transmembrane helix</keyword>
<organism evidence="2">
    <name type="scientific">hydrothermal vent metagenome</name>
    <dbReference type="NCBI Taxonomy" id="652676"/>
    <lineage>
        <taxon>unclassified sequences</taxon>
        <taxon>metagenomes</taxon>
        <taxon>ecological metagenomes</taxon>
    </lineage>
</organism>
<accession>A0A1W1E7K0</accession>